<comment type="caution">
    <text evidence="3">The sequence shown here is derived from an EMBL/GenBank/DDBJ whole genome shotgun (WGS) entry which is preliminary data.</text>
</comment>
<name>A0A100IS30_ASPNG</name>
<sequence length="642" mass="69893">MTESDTVVSVASDPASSNPKKDLKSKEEKIGITSHWIFIIWSWFLLTIPLSSLTAVFLALVFSYRVGHGDSPFENLRVGLAKEGSSDAYYVNMNSSILLFVTSWASTLAPMLSGFLITLASFPIARRYLQDIQQGRFERLPTPYQLTLMLKFFDGGTLGATWSWIVYLVSWKKKRQPQTSTLFSAASVALLATLLGPQSRALVSLADTWLHLTTTTVSFTRATAATNNTDYSFGLTPQCLKGNNSVAAQEDTGLCSVSMAVTGQFLANATVSLGVLNNVSDFATVYTYDNNSTMYSYLGIPEGTASVTDRDYEAQTYGAATQCEMFSKRCNLTEVTTSLRYNCSSAFAGFIDSTELITGFFTDSSMTTDIEDNETSNYGTENPFYYVIAGVLSTSGGTVPNSTDFVQNESGVYGYVLGCNTTIYDIVYDRVNNSVTRFVPTDSNTSVSNIWQTSIAQTVDWEPSIELEIGAAAFSQTGQEFADKIAQSFSKVILALGADGVESRPALAAQQRETSLVSRVPMAPLFTLVAVNFLYVIVGLIFAGFAIRTARGAVPDVHARLGISGLVADRFEDAGSRKEVHSVDGMFEEYAGHPSRRVAVEPETEDGVYVFKSWDTSRSSSVDVREGYVAVERSRLISGESA</sequence>
<feature type="compositionally biased region" description="Polar residues" evidence="1">
    <location>
        <begin position="1"/>
        <end position="18"/>
    </location>
</feature>
<proteinExistence type="predicted"/>
<dbReference type="EMBL" id="BCMY01000020">
    <property type="protein sequence ID" value="GAQ46305.1"/>
    <property type="molecule type" value="Genomic_DNA"/>
</dbReference>
<reference evidence="4" key="1">
    <citation type="journal article" date="2016" name="Genome Announc.">
        <title>Draft genome sequence of Aspergillus niger strain An76.</title>
        <authorList>
            <person name="Gong W."/>
            <person name="Cheng Z."/>
            <person name="Zhang H."/>
            <person name="Liu L."/>
            <person name="Gao P."/>
            <person name="Wang L."/>
        </authorList>
    </citation>
    <scope>NUCLEOTIDE SEQUENCE [LARGE SCALE GENOMIC DNA]</scope>
    <source>
        <strain evidence="4">An76</strain>
    </source>
</reference>
<dbReference type="OrthoDB" id="3344043at2759"/>
<evidence type="ECO:0000313" key="3">
    <source>
        <dbReference type="EMBL" id="GAQ46305.1"/>
    </source>
</evidence>
<accession>A0A100IS30</accession>
<keyword evidence="2" id="KW-0472">Membrane</keyword>
<feature type="transmembrane region" description="Helical" evidence="2">
    <location>
        <begin position="97"/>
        <end position="125"/>
    </location>
</feature>
<dbReference type="Proteomes" id="UP000068243">
    <property type="component" value="Unassembled WGS sequence"/>
</dbReference>
<evidence type="ECO:0000256" key="2">
    <source>
        <dbReference type="SAM" id="Phobius"/>
    </source>
</evidence>
<feature type="transmembrane region" description="Helical" evidence="2">
    <location>
        <begin position="525"/>
        <end position="547"/>
    </location>
</feature>
<gene>
    <name evidence="3" type="ORF">ABL_08966</name>
</gene>
<dbReference type="PaxDb" id="5061-CADANGAP00013453"/>
<dbReference type="OMA" id="TWSWIVY"/>
<keyword evidence="2" id="KW-0812">Transmembrane</keyword>
<evidence type="ECO:0000256" key="1">
    <source>
        <dbReference type="SAM" id="MobiDB-lite"/>
    </source>
</evidence>
<dbReference type="AlphaFoldDB" id="A0A100IS30"/>
<dbReference type="VEuPathDB" id="FungiDB:ATCC64974_111270"/>
<feature type="region of interest" description="Disordered" evidence="1">
    <location>
        <begin position="1"/>
        <end position="22"/>
    </location>
</feature>
<dbReference type="VEuPathDB" id="FungiDB:M747DRAFT_270162"/>
<evidence type="ECO:0000313" key="4">
    <source>
        <dbReference type="Proteomes" id="UP000068243"/>
    </source>
</evidence>
<keyword evidence="2" id="KW-1133">Transmembrane helix</keyword>
<organism evidence="3 4">
    <name type="scientific">Aspergillus niger</name>
    <dbReference type="NCBI Taxonomy" id="5061"/>
    <lineage>
        <taxon>Eukaryota</taxon>
        <taxon>Fungi</taxon>
        <taxon>Dikarya</taxon>
        <taxon>Ascomycota</taxon>
        <taxon>Pezizomycotina</taxon>
        <taxon>Eurotiomycetes</taxon>
        <taxon>Eurotiomycetidae</taxon>
        <taxon>Eurotiales</taxon>
        <taxon>Aspergillaceae</taxon>
        <taxon>Aspergillus</taxon>
        <taxon>Aspergillus subgen. Circumdati</taxon>
    </lineage>
</organism>
<feature type="transmembrane region" description="Helical" evidence="2">
    <location>
        <begin position="36"/>
        <end position="62"/>
    </location>
</feature>
<protein>
    <submittedName>
        <fullName evidence="3">Similar to An18g00670</fullName>
    </submittedName>
</protein>
<dbReference type="VEuPathDB" id="FungiDB:An18g00670"/>
<dbReference type="VEuPathDB" id="FungiDB:ASPNIDRAFT2_1096960"/>